<dbReference type="EMBL" id="FLRC01000023">
    <property type="protein sequence ID" value="SBT25967.1"/>
    <property type="molecule type" value="Genomic_DNA"/>
</dbReference>
<evidence type="ECO:0000313" key="1">
    <source>
        <dbReference type="EMBL" id="SBT25967.1"/>
    </source>
</evidence>
<dbReference type="AlphaFoldDB" id="A0A1C3K3M1"/>
<name>A0A1C3K3M1_9BURK</name>
<protein>
    <submittedName>
        <fullName evidence="1">GpE</fullName>
    </submittedName>
</protein>
<keyword evidence="3" id="KW-1185">Reference proteome</keyword>
<dbReference type="KEGG" id="odi:ODI_R3036"/>
<evidence type="ECO:0000313" key="2">
    <source>
        <dbReference type="EMBL" id="SOE50877.1"/>
    </source>
</evidence>
<reference evidence="1 3" key="1">
    <citation type="submission" date="2016-06" db="EMBL/GenBank/DDBJ databases">
        <authorList>
            <person name="Kjaerup R.B."/>
            <person name="Dalgaard T.S."/>
            <person name="Juul-Madsen H.R."/>
        </authorList>
    </citation>
    <scope>NUCLEOTIDE SEQUENCE [LARGE SCALE GENOMIC DNA]</scope>
    <source>
        <strain evidence="1">Orrdi1</strain>
    </source>
</reference>
<dbReference type="Pfam" id="PF10109">
    <property type="entry name" value="Phage_TAC_7"/>
    <property type="match status" value="1"/>
</dbReference>
<dbReference type="Proteomes" id="UP000078558">
    <property type="component" value="Chromosome I"/>
</dbReference>
<dbReference type="EMBL" id="LT907988">
    <property type="protein sequence ID" value="SOE50877.1"/>
    <property type="molecule type" value="Genomic_DNA"/>
</dbReference>
<accession>A0A1C3K3M1</accession>
<evidence type="ECO:0000313" key="3">
    <source>
        <dbReference type="Proteomes" id="UP000078558"/>
    </source>
</evidence>
<dbReference type="OrthoDB" id="7366507at2"/>
<gene>
    <name evidence="1" type="ORF">ODI_01775</name>
    <name evidence="2" type="ORF">ODI_R3036</name>
</gene>
<organism evidence="1 3">
    <name type="scientific">Orrella dioscoreae</name>
    <dbReference type="NCBI Taxonomy" id="1851544"/>
    <lineage>
        <taxon>Bacteria</taxon>
        <taxon>Pseudomonadati</taxon>
        <taxon>Pseudomonadota</taxon>
        <taxon>Betaproteobacteria</taxon>
        <taxon>Burkholderiales</taxon>
        <taxon>Alcaligenaceae</taxon>
        <taxon>Orrella</taxon>
    </lineage>
</organism>
<sequence length="119" mass="12468">MPPKTDTADTAATTSTVSVLNASTRMVDLDVPIVRGEQRFEQLAIRKPTSGALRGVSLIALVNLDVAALQAIIPRVCEPILTPQEVANLDPADLLAVGATLGSFFVQKKGLNDLGFLGA</sequence>
<dbReference type="STRING" id="1851544.ODI_01775"/>
<reference evidence="2 3" key="2">
    <citation type="submission" date="2017-08" db="EMBL/GenBank/DDBJ databases">
        <authorList>
            <person name="de Groot N.N."/>
        </authorList>
    </citation>
    <scope>NUCLEOTIDE SEQUENCE [LARGE SCALE GENOMIC DNA]</scope>
    <source>
        <strain evidence="2">Orrdi1</strain>
    </source>
</reference>
<proteinExistence type="predicted"/>
<dbReference type="InterPro" id="IPR019289">
    <property type="entry name" value="Phage_tail_E/E"/>
</dbReference>
<dbReference type="RefSeq" id="WP_067754889.1">
    <property type="nucleotide sequence ID" value="NZ_LT907988.1"/>
</dbReference>